<keyword evidence="2" id="KW-1133">Transmembrane helix</keyword>
<sequence>MDNHPDHDASAAAENKPIDSANTRRDYDSRALEAPQLYLEEPKYPVANTWTTTAPEAITSNDKEVSSSQQPLHATRHRRILGCTPTTFALLTLLIIILIGAAVGGGVGGHLASANQPTTTITATVTANPDPTSHSPSSSSPNTTTATTATATLPFHFTLYASPSFTGSAQNVSAAGNVSLPWRARSYVWDQQGSGCCALFCREGRDVGYRCNDVTYQDDVSGGGVDGVAVQCGGNDDGGKAPPGVWCEGN</sequence>
<name>A0AA39WH95_9PEZI</name>
<gene>
    <name evidence="3" type="ORF">DIS24_g11866</name>
</gene>
<evidence type="ECO:0000256" key="2">
    <source>
        <dbReference type="SAM" id="Phobius"/>
    </source>
</evidence>
<evidence type="ECO:0000256" key="1">
    <source>
        <dbReference type="SAM" id="MobiDB-lite"/>
    </source>
</evidence>
<organism evidence="3 4">
    <name type="scientific">Lasiodiplodia hormozganensis</name>
    <dbReference type="NCBI Taxonomy" id="869390"/>
    <lineage>
        <taxon>Eukaryota</taxon>
        <taxon>Fungi</taxon>
        <taxon>Dikarya</taxon>
        <taxon>Ascomycota</taxon>
        <taxon>Pezizomycotina</taxon>
        <taxon>Dothideomycetes</taxon>
        <taxon>Dothideomycetes incertae sedis</taxon>
        <taxon>Botryosphaeriales</taxon>
        <taxon>Botryosphaeriaceae</taxon>
        <taxon>Lasiodiplodia</taxon>
    </lineage>
</organism>
<feature type="transmembrane region" description="Helical" evidence="2">
    <location>
        <begin position="88"/>
        <end position="112"/>
    </location>
</feature>
<keyword evidence="2" id="KW-0472">Membrane</keyword>
<evidence type="ECO:0000313" key="3">
    <source>
        <dbReference type="EMBL" id="KAK0615378.1"/>
    </source>
</evidence>
<reference evidence="3" key="1">
    <citation type="submission" date="2023-06" db="EMBL/GenBank/DDBJ databases">
        <title>Multi-omics analyses reveal the molecular pathogenesis toolkit of Lasiodiplodia hormozganensis, a cross-kingdom pathogen.</title>
        <authorList>
            <person name="Felix C."/>
            <person name="Meneses R."/>
            <person name="Goncalves M.F.M."/>
            <person name="Tilleman L."/>
            <person name="Duarte A.S."/>
            <person name="Jorrin-Novo J.V."/>
            <person name="Van De Peer Y."/>
            <person name="Deforce D."/>
            <person name="Van Nieuwerburgh F."/>
            <person name="Esteves A.C."/>
            <person name="Alves A."/>
        </authorList>
    </citation>
    <scope>NUCLEOTIDE SEQUENCE</scope>
    <source>
        <strain evidence="3">CBS 339.90</strain>
    </source>
</reference>
<protein>
    <submittedName>
        <fullName evidence="3">Uncharacterized protein</fullName>
    </submittedName>
</protein>
<feature type="compositionally biased region" description="Basic and acidic residues" evidence="1">
    <location>
        <begin position="22"/>
        <end position="31"/>
    </location>
</feature>
<accession>A0AA39WH95</accession>
<feature type="region of interest" description="Disordered" evidence="1">
    <location>
        <begin position="123"/>
        <end position="146"/>
    </location>
</feature>
<dbReference type="Proteomes" id="UP001175001">
    <property type="component" value="Unassembled WGS sequence"/>
</dbReference>
<feature type="region of interest" description="Disordered" evidence="1">
    <location>
        <begin position="1"/>
        <end position="33"/>
    </location>
</feature>
<proteinExistence type="predicted"/>
<dbReference type="AlphaFoldDB" id="A0AA39WH95"/>
<keyword evidence="4" id="KW-1185">Reference proteome</keyword>
<evidence type="ECO:0000313" key="4">
    <source>
        <dbReference type="Proteomes" id="UP001175001"/>
    </source>
</evidence>
<keyword evidence="2" id="KW-0812">Transmembrane</keyword>
<dbReference type="EMBL" id="JAUJDW010000198">
    <property type="protein sequence ID" value="KAK0615378.1"/>
    <property type="molecule type" value="Genomic_DNA"/>
</dbReference>
<comment type="caution">
    <text evidence="3">The sequence shown here is derived from an EMBL/GenBank/DDBJ whole genome shotgun (WGS) entry which is preliminary data.</text>
</comment>